<dbReference type="EMBL" id="BAAAOR010000052">
    <property type="protein sequence ID" value="GAA1549176.1"/>
    <property type="molecule type" value="Genomic_DNA"/>
</dbReference>
<keyword evidence="2" id="KW-1185">Reference proteome</keyword>
<dbReference type="Proteomes" id="UP001500842">
    <property type="component" value="Unassembled WGS sequence"/>
</dbReference>
<sequence length="141" mass="15540">MLSAAQLTQGWNKSLWDQTAKIVSAGVPAAPSLDRLRPAARFKRQRRLNQDQVASLVADYQGGMTIKALTVKYNVRHETVSRWLAVNGVAVRPAPAGMPCGKLVEARALREAGWTWKRLGERYGCSHTAARKAVLNLSEDE</sequence>
<organism evidence="1 2">
    <name type="scientific">Nocardioides humi</name>
    <dbReference type="NCBI Taxonomy" id="449461"/>
    <lineage>
        <taxon>Bacteria</taxon>
        <taxon>Bacillati</taxon>
        <taxon>Actinomycetota</taxon>
        <taxon>Actinomycetes</taxon>
        <taxon>Propionibacteriales</taxon>
        <taxon>Nocardioidaceae</taxon>
        <taxon>Nocardioides</taxon>
    </lineage>
</organism>
<evidence type="ECO:0000313" key="2">
    <source>
        <dbReference type="Proteomes" id="UP001500842"/>
    </source>
</evidence>
<reference evidence="1 2" key="1">
    <citation type="journal article" date="2019" name="Int. J. Syst. Evol. Microbiol.">
        <title>The Global Catalogue of Microorganisms (GCM) 10K type strain sequencing project: providing services to taxonomists for standard genome sequencing and annotation.</title>
        <authorList>
            <consortium name="The Broad Institute Genomics Platform"/>
            <consortium name="The Broad Institute Genome Sequencing Center for Infectious Disease"/>
            <person name="Wu L."/>
            <person name="Ma J."/>
        </authorList>
    </citation>
    <scope>NUCLEOTIDE SEQUENCE [LARGE SCALE GENOMIC DNA]</scope>
    <source>
        <strain evidence="1 2">JCM 14942</strain>
    </source>
</reference>
<name>A0ABN2BXT2_9ACTN</name>
<proteinExistence type="predicted"/>
<protein>
    <recommendedName>
        <fullName evidence="3">Homeodomain-like domain-containing protein</fullName>
    </recommendedName>
</protein>
<evidence type="ECO:0000313" key="1">
    <source>
        <dbReference type="EMBL" id="GAA1549176.1"/>
    </source>
</evidence>
<evidence type="ECO:0008006" key="3">
    <source>
        <dbReference type="Google" id="ProtNLM"/>
    </source>
</evidence>
<accession>A0ABN2BXT2</accession>
<comment type="caution">
    <text evidence="1">The sequence shown here is derived from an EMBL/GenBank/DDBJ whole genome shotgun (WGS) entry which is preliminary data.</text>
</comment>
<gene>
    <name evidence="1" type="ORF">GCM10009788_58800</name>
</gene>